<dbReference type="EMBL" id="REGN01004174">
    <property type="protein sequence ID" value="RNA18764.1"/>
    <property type="molecule type" value="Genomic_DNA"/>
</dbReference>
<gene>
    <name evidence="1" type="ORF">BpHYR1_049644</name>
</gene>
<dbReference type="Proteomes" id="UP000276133">
    <property type="component" value="Unassembled WGS sequence"/>
</dbReference>
<sequence>MNFNFFGSSYPLPKSDLLLPKSLKKFKFRLSMAVETQFWSKVYACATSRVSAVYFLKIAELVIVYRSVKFGLGYQIFGGHKAQIIRVRSGFGIGFADFRTFCCSSLTVLIGISSSKKSLLVCSLNLAVSGKSSVFL</sequence>
<proteinExistence type="predicted"/>
<evidence type="ECO:0000313" key="2">
    <source>
        <dbReference type="Proteomes" id="UP000276133"/>
    </source>
</evidence>
<comment type="caution">
    <text evidence="1">The sequence shown here is derived from an EMBL/GenBank/DDBJ whole genome shotgun (WGS) entry which is preliminary data.</text>
</comment>
<accession>A0A3M7R5V2</accession>
<reference evidence="1 2" key="1">
    <citation type="journal article" date="2018" name="Sci. Rep.">
        <title>Genomic signatures of local adaptation to the degree of environmental predictability in rotifers.</title>
        <authorList>
            <person name="Franch-Gras L."/>
            <person name="Hahn C."/>
            <person name="Garcia-Roger E.M."/>
            <person name="Carmona M.J."/>
            <person name="Serra M."/>
            <person name="Gomez A."/>
        </authorList>
    </citation>
    <scope>NUCLEOTIDE SEQUENCE [LARGE SCALE GENOMIC DNA]</scope>
    <source>
        <strain evidence="1">HYR1</strain>
    </source>
</reference>
<name>A0A3M7R5V2_BRAPC</name>
<evidence type="ECO:0000313" key="1">
    <source>
        <dbReference type="EMBL" id="RNA18764.1"/>
    </source>
</evidence>
<dbReference type="AlphaFoldDB" id="A0A3M7R5V2"/>
<protein>
    <submittedName>
        <fullName evidence="1">Uncharacterized protein</fullName>
    </submittedName>
</protein>
<keyword evidence="2" id="KW-1185">Reference proteome</keyword>
<organism evidence="1 2">
    <name type="scientific">Brachionus plicatilis</name>
    <name type="common">Marine rotifer</name>
    <name type="synonym">Brachionus muelleri</name>
    <dbReference type="NCBI Taxonomy" id="10195"/>
    <lineage>
        <taxon>Eukaryota</taxon>
        <taxon>Metazoa</taxon>
        <taxon>Spiralia</taxon>
        <taxon>Gnathifera</taxon>
        <taxon>Rotifera</taxon>
        <taxon>Eurotatoria</taxon>
        <taxon>Monogononta</taxon>
        <taxon>Pseudotrocha</taxon>
        <taxon>Ploima</taxon>
        <taxon>Brachionidae</taxon>
        <taxon>Brachionus</taxon>
    </lineage>
</organism>